<protein>
    <recommendedName>
        <fullName evidence="4">DUF2339 domain-containing protein</fullName>
    </recommendedName>
</protein>
<feature type="transmembrane region" description="Helical" evidence="1">
    <location>
        <begin position="533"/>
        <end position="552"/>
    </location>
</feature>
<gene>
    <name evidence="2" type="ORF">A3D65_03820</name>
</gene>
<dbReference type="EMBL" id="MHLL01000055">
    <property type="protein sequence ID" value="OGZ07634.1"/>
    <property type="molecule type" value="Genomic_DNA"/>
</dbReference>
<feature type="transmembrane region" description="Helical" evidence="1">
    <location>
        <begin position="274"/>
        <end position="295"/>
    </location>
</feature>
<evidence type="ECO:0000256" key="1">
    <source>
        <dbReference type="SAM" id="Phobius"/>
    </source>
</evidence>
<dbReference type="AlphaFoldDB" id="A0A1G2D1U9"/>
<feature type="transmembrane region" description="Helical" evidence="1">
    <location>
        <begin position="558"/>
        <end position="577"/>
    </location>
</feature>
<feature type="transmembrane region" description="Helical" evidence="1">
    <location>
        <begin position="356"/>
        <end position="374"/>
    </location>
</feature>
<feature type="transmembrane region" description="Helical" evidence="1">
    <location>
        <begin position="440"/>
        <end position="457"/>
    </location>
</feature>
<organism evidence="2 3">
    <name type="scientific">Candidatus Lloydbacteria bacterium RIFCSPHIGHO2_02_FULL_50_13</name>
    <dbReference type="NCBI Taxonomy" id="1798661"/>
    <lineage>
        <taxon>Bacteria</taxon>
        <taxon>Candidatus Lloydiibacteriota</taxon>
    </lineage>
</organism>
<feature type="transmembrane region" description="Helical" evidence="1">
    <location>
        <begin position="202"/>
        <end position="219"/>
    </location>
</feature>
<proteinExistence type="predicted"/>
<evidence type="ECO:0000313" key="2">
    <source>
        <dbReference type="EMBL" id="OGZ07634.1"/>
    </source>
</evidence>
<keyword evidence="1" id="KW-0472">Membrane</keyword>
<dbReference type="PANTHER" id="PTHR38434">
    <property type="entry name" value="BLL2549 PROTEIN"/>
    <property type="match status" value="1"/>
</dbReference>
<dbReference type="STRING" id="1798661.A3D65_03820"/>
<feature type="transmembrane region" description="Helical" evidence="1">
    <location>
        <begin position="6"/>
        <end position="23"/>
    </location>
</feature>
<dbReference type="InterPro" id="IPR019286">
    <property type="entry name" value="DUF2339_TM"/>
</dbReference>
<evidence type="ECO:0000313" key="3">
    <source>
        <dbReference type="Proteomes" id="UP000177996"/>
    </source>
</evidence>
<feature type="transmembrane region" description="Helical" evidence="1">
    <location>
        <begin position="92"/>
        <end position="114"/>
    </location>
</feature>
<feature type="transmembrane region" description="Helical" evidence="1">
    <location>
        <begin position="380"/>
        <end position="401"/>
    </location>
</feature>
<keyword evidence="1" id="KW-0812">Transmembrane</keyword>
<feature type="transmembrane region" description="Helical" evidence="1">
    <location>
        <begin position="225"/>
        <end position="242"/>
    </location>
</feature>
<reference evidence="2 3" key="1">
    <citation type="journal article" date="2016" name="Nat. Commun.">
        <title>Thousands of microbial genomes shed light on interconnected biogeochemical processes in an aquifer system.</title>
        <authorList>
            <person name="Anantharaman K."/>
            <person name="Brown C.T."/>
            <person name="Hug L.A."/>
            <person name="Sharon I."/>
            <person name="Castelle C.J."/>
            <person name="Probst A.J."/>
            <person name="Thomas B.C."/>
            <person name="Singh A."/>
            <person name="Wilkins M.J."/>
            <person name="Karaoz U."/>
            <person name="Brodie E.L."/>
            <person name="Williams K.H."/>
            <person name="Hubbard S.S."/>
            <person name="Banfield J.F."/>
        </authorList>
    </citation>
    <scope>NUCLEOTIDE SEQUENCE [LARGE SCALE GENOMIC DNA]</scope>
</reference>
<sequence length="589" mass="65146">MFGIFTLVSIVVIIYLLSAVYGLRVRVDNLERVLLSKAATVQPTAHRESILPGAYVAPLDAAPVLPLTPTPLSVNDREGWWPKFTKWVLEDWLVKLGGFIILLGFTWLATYAFLHDWIGPMGRITLGLVGGTLLLVLGWWRMQRFVHQGSIFIVLGSSVILLTTFAARWIYDFFTPISALVLMFASTFFVTLASLRFRVRSLAVVGILLAGVVPFLTRMPEANDLWLFSYLLVIVLGGIWIVAKVGWRIVTMASLTVITIHSVSYFSINISADIALLFAYIFAAIFFIATTLSFLLRVSSGGEMDDLIIAGWNGLLLLLWILTQASKEWQSLILSFWAVAFLLGAFLVFRITSQRGALVSYGVVGVAFLGAATATELEGAALTIAFALEAAALTIASRLLLGSQSITEKTALLLAIPAVLSAPSIYSFVWRGEVLFNKDFFVLLIMALVLMFVGWYVNRTRRVLGETTSPGNMTIGSTVFVIGTAYAYILLWLSLGVIYRDSVAVPIALFIYTVIGLWCYLNGRIHGERFLRLYGGALIGFVVLRMLFVEVWDMELTARIFTFFIVGVLLMSTAFIGRKKKGEAITLKQ</sequence>
<evidence type="ECO:0008006" key="4">
    <source>
        <dbReference type="Google" id="ProtNLM"/>
    </source>
</evidence>
<feature type="transmembrane region" description="Helical" evidence="1">
    <location>
        <begin position="503"/>
        <end position="521"/>
    </location>
</feature>
<feature type="transmembrane region" description="Helical" evidence="1">
    <location>
        <begin position="120"/>
        <end position="140"/>
    </location>
</feature>
<keyword evidence="1" id="KW-1133">Transmembrane helix</keyword>
<dbReference type="PANTHER" id="PTHR38434:SF1">
    <property type="entry name" value="BLL2549 PROTEIN"/>
    <property type="match status" value="1"/>
</dbReference>
<name>A0A1G2D1U9_9BACT</name>
<feature type="transmembrane region" description="Helical" evidence="1">
    <location>
        <begin position="478"/>
        <end position="497"/>
    </location>
</feature>
<dbReference type="Proteomes" id="UP000177996">
    <property type="component" value="Unassembled WGS sequence"/>
</dbReference>
<feature type="transmembrane region" description="Helical" evidence="1">
    <location>
        <begin position="177"/>
        <end position="195"/>
    </location>
</feature>
<feature type="transmembrane region" description="Helical" evidence="1">
    <location>
        <begin position="329"/>
        <end position="349"/>
    </location>
</feature>
<comment type="caution">
    <text evidence="2">The sequence shown here is derived from an EMBL/GenBank/DDBJ whole genome shotgun (WGS) entry which is preliminary data.</text>
</comment>
<accession>A0A1G2D1U9</accession>
<feature type="transmembrane region" description="Helical" evidence="1">
    <location>
        <begin position="249"/>
        <end position="268"/>
    </location>
</feature>
<feature type="transmembrane region" description="Helical" evidence="1">
    <location>
        <begin position="152"/>
        <end position="171"/>
    </location>
</feature>
<feature type="transmembrane region" description="Helical" evidence="1">
    <location>
        <begin position="410"/>
        <end position="428"/>
    </location>
</feature>
<feature type="transmembrane region" description="Helical" evidence="1">
    <location>
        <begin position="307"/>
        <end position="323"/>
    </location>
</feature>
<dbReference type="Pfam" id="PF10101">
    <property type="entry name" value="DUF2339"/>
    <property type="match status" value="1"/>
</dbReference>